<dbReference type="RefSeq" id="WP_212544290.1">
    <property type="nucleotide sequence ID" value="NZ_JAGYHF010000003.1"/>
</dbReference>
<accession>A0ABS5MW21</accession>
<organism evidence="1 2">
    <name type="scientific">Pseudomonas rustica</name>
    <dbReference type="NCBI Taxonomy" id="2827099"/>
    <lineage>
        <taxon>Bacteria</taxon>
        <taxon>Pseudomonadati</taxon>
        <taxon>Pseudomonadota</taxon>
        <taxon>Gammaproteobacteria</taxon>
        <taxon>Pseudomonadales</taxon>
        <taxon>Pseudomonadaceae</taxon>
        <taxon>Pseudomonas</taxon>
    </lineage>
</organism>
<dbReference type="Proteomes" id="UP000676035">
    <property type="component" value="Unassembled WGS sequence"/>
</dbReference>
<dbReference type="EMBL" id="JAGYHF010000003">
    <property type="protein sequence ID" value="MBS4077941.1"/>
    <property type="molecule type" value="Genomic_DNA"/>
</dbReference>
<comment type="caution">
    <text evidence="1">The sequence shown here is derived from an EMBL/GenBank/DDBJ whole genome shotgun (WGS) entry which is preliminary data.</text>
</comment>
<keyword evidence="2" id="KW-1185">Reference proteome</keyword>
<evidence type="ECO:0000313" key="2">
    <source>
        <dbReference type="Proteomes" id="UP000676035"/>
    </source>
</evidence>
<reference evidence="1 2" key="1">
    <citation type="submission" date="2021-04" db="EMBL/GenBank/DDBJ databases">
        <title>Pseudomonas rustica sp. nov. isolated from raw milk.</title>
        <authorList>
            <person name="Fiedler G."/>
            <person name="Gieschler S."/>
            <person name="Kabisch J."/>
            <person name="Grimmler C."/>
            <person name="Brinks E."/>
            <person name="Wagner N."/>
            <person name="Hetzer B."/>
            <person name="Franz C.M.A.P."/>
            <person name="Boehnlein C."/>
        </authorList>
    </citation>
    <scope>NUCLEOTIDE SEQUENCE [LARGE SCALE GENOMIC DNA]</scope>
    <source>
        <strain evidence="1 2">MBT-4</strain>
    </source>
</reference>
<gene>
    <name evidence="1" type="ORF">KFS80_06520</name>
</gene>
<proteinExistence type="predicted"/>
<protein>
    <submittedName>
        <fullName evidence="1">Uncharacterized protein</fullName>
    </submittedName>
</protein>
<sequence>MVGQELTRELIWAWAYQGADIDMYDSGEDGDAAVFDDAVNNFFDWDEFLLFSADPECLARSYFAGKLARALVKLIASAPDFSFGFPSVCGISSEEDFLEKTMDRNREVYKLLAVVNKMRSMKDPPIRSLYRQVFYFRNDSYDVSREFSIKCARKLDLGLFNYGGT</sequence>
<name>A0ABS5MW21_9PSED</name>
<evidence type="ECO:0000313" key="1">
    <source>
        <dbReference type="EMBL" id="MBS4077941.1"/>
    </source>
</evidence>